<evidence type="ECO:0000313" key="2">
    <source>
        <dbReference type="Proteomes" id="UP000179113"/>
    </source>
</evidence>
<dbReference type="EMBL" id="MEWA01000001">
    <property type="protein sequence ID" value="OGC70732.1"/>
    <property type="molecule type" value="Genomic_DNA"/>
</dbReference>
<protein>
    <submittedName>
        <fullName evidence="1">Uncharacterized protein</fullName>
    </submittedName>
</protein>
<reference evidence="1 2" key="1">
    <citation type="journal article" date="2016" name="Nat. Commun.">
        <title>Thousands of microbial genomes shed light on interconnected biogeochemical processes in an aquifer system.</title>
        <authorList>
            <person name="Anantharaman K."/>
            <person name="Brown C.T."/>
            <person name="Hug L.A."/>
            <person name="Sharon I."/>
            <person name="Castelle C.J."/>
            <person name="Probst A.J."/>
            <person name="Thomas B.C."/>
            <person name="Singh A."/>
            <person name="Wilkins M.J."/>
            <person name="Karaoz U."/>
            <person name="Brodie E.L."/>
            <person name="Williams K.H."/>
            <person name="Hubbard S.S."/>
            <person name="Banfield J.F."/>
        </authorList>
    </citation>
    <scope>NUCLEOTIDE SEQUENCE [LARGE SCALE GENOMIC DNA]</scope>
</reference>
<name>A0A1F4WMT9_UNCKA</name>
<organism evidence="1 2">
    <name type="scientific">candidate division WWE3 bacterium RIFOXYC1_FULL_39_7</name>
    <dbReference type="NCBI Taxonomy" id="1802643"/>
    <lineage>
        <taxon>Bacteria</taxon>
        <taxon>Katanobacteria</taxon>
    </lineage>
</organism>
<accession>A0A1F4WMT9</accession>
<evidence type="ECO:0000313" key="1">
    <source>
        <dbReference type="EMBL" id="OGC70732.1"/>
    </source>
</evidence>
<sequence length="89" mass="9740">MGQWIHVPSLNLASPALKQQNPDLCESGHTASAVCSWWMQFGKILEAPFAVARSRTCLHHHEPRLPGSPGVFTLKSSHPGELICAKLDL</sequence>
<dbReference type="AlphaFoldDB" id="A0A1F4WMT9"/>
<gene>
    <name evidence="1" type="ORF">A2415_03800</name>
</gene>
<comment type="caution">
    <text evidence="1">The sequence shown here is derived from an EMBL/GenBank/DDBJ whole genome shotgun (WGS) entry which is preliminary data.</text>
</comment>
<dbReference type="Proteomes" id="UP000179113">
    <property type="component" value="Unassembled WGS sequence"/>
</dbReference>
<proteinExistence type="predicted"/>